<sequence length="76" mass="8634">MKPHLMPRAEFFGSKGIVAQSNLGAYIVRDGNVYEAGVEIDVDTIAVVDQTTDNNKIKMMLDNVVYDIDRIREEFR</sequence>
<evidence type="ECO:0000313" key="2">
    <source>
        <dbReference type="Proteomes" id="UP001519343"/>
    </source>
</evidence>
<dbReference type="Proteomes" id="UP001519343">
    <property type="component" value="Unassembled WGS sequence"/>
</dbReference>
<proteinExistence type="predicted"/>
<comment type="caution">
    <text evidence="1">The sequence shown here is derived from an EMBL/GenBank/DDBJ whole genome shotgun (WGS) entry which is preliminary data.</text>
</comment>
<name>A0ABS4GLM5_9BACL</name>
<organism evidence="1 2">
    <name type="scientific">Ammoniphilus resinae</name>
    <dbReference type="NCBI Taxonomy" id="861532"/>
    <lineage>
        <taxon>Bacteria</taxon>
        <taxon>Bacillati</taxon>
        <taxon>Bacillota</taxon>
        <taxon>Bacilli</taxon>
        <taxon>Bacillales</taxon>
        <taxon>Paenibacillaceae</taxon>
        <taxon>Aneurinibacillus group</taxon>
        <taxon>Ammoniphilus</taxon>
    </lineage>
</organism>
<gene>
    <name evidence="1" type="ORF">J2Z37_000994</name>
</gene>
<keyword evidence="2" id="KW-1185">Reference proteome</keyword>
<dbReference type="RefSeq" id="WP_209809102.1">
    <property type="nucleotide sequence ID" value="NZ_JAGGKT010000002.1"/>
</dbReference>
<protein>
    <submittedName>
        <fullName evidence="1">Uncharacterized protein</fullName>
    </submittedName>
</protein>
<reference evidence="1 2" key="1">
    <citation type="submission" date="2021-03" db="EMBL/GenBank/DDBJ databases">
        <title>Genomic Encyclopedia of Type Strains, Phase IV (KMG-IV): sequencing the most valuable type-strain genomes for metagenomic binning, comparative biology and taxonomic classification.</title>
        <authorList>
            <person name="Goeker M."/>
        </authorList>
    </citation>
    <scope>NUCLEOTIDE SEQUENCE [LARGE SCALE GENOMIC DNA]</scope>
    <source>
        <strain evidence="1 2">DSM 24738</strain>
    </source>
</reference>
<evidence type="ECO:0000313" key="1">
    <source>
        <dbReference type="EMBL" id="MBP1930997.1"/>
    </source>
</evidence>
<dbReference type="EMBL" id="JAGGKT010000002">
    <property type="protein sequence ID" value="MBP1930997.1"/>
    <property type="molecule type" value="Genomic_DNA"/>
</dbReference>
<accession>A0ABS4GLM5</accession>